<dbReference type="PANTHER" id="PTHR22780">
    <property type="entry name" value="ADAPTIN, ALPHA/GAMMA/EPSILON"/>
    <property type="match status" value="1"/>
</dbReference>
<keyword evidence="3" id="KW-0653">Protein transport</keyword>
<comment type="caution">
    <text evidence="6">The sequence shown here is derived from an EMBL/GenBank/DDBJ whole genome shotgun (WGS) entry which is preliminary data.</text>
</comment>
<dbReference type="GO" id="GO:0006886">
    <property type="term" value="P:intracellular protein transport"/>
    <property type="evidence" value="ECO:0007669"/>
    <property type="project" value="InterPro"/>
</dbReference>
<keyword evidence="2" id="KW-0813">Transport</keyword>
<dbReference type="GO" id="GO:0012505">
    <property type="term" value="C:endomembrane system"/>
    <property type="evidence" value="ECO:0007669"/>
    <property type="project" value="UniProtKB-SubCell"/>
</dbReference>
<dbReference type="GO" id="GO:0030117">
    <property type="term" value="C:membrane coat"/>
    <property type="evidence" value="ECO:0007669"/>
    <property type="project" value="InterPro"/>
</dbReference>
<gene>
    <name evidence="6" type="ORF">GpartN1_g84.t1</name>
</gene>
<dbReference type="Proteomes" id="UP001061958">
    <property type="component" value="Unassembled WGS sequence"/>
</dbReference>
<dbReference type="InterPro" id="IPR011989">
    <property type="entry name" value="ARM-like"/>
</dbReference>
<dbReference type="Pfam" id="PF01602">
    <property type="entry name" value="Adaptin_N"/>
    <property type="match status" value="1"/>
</dbReference>
<evidence type="ECO:0000256" key="2">
    <source>
        <dbReference type="ARBA" id="ARBA00022448"/>
    </source>
</evidence>
<organism evidence="6 7">
    <name type="scientific">Galdieria partita</name>
    <dbReference type="NCBI Taxonomy" id="83374"/>
    <lineage>
        <taxon>Eukaryota</taxon>
        <taxon>Rhodophyta</taxon>
        <taxon>Bangiophyceae</taxon>
        <taxon>Galdieriales</taxon>
        <taxon>Galdieriaceae</taxon>
        <taxon>Galdieria</taxon>
    </lineage>
</organism>
<dbReference type="Gene3D" id="1.25.10.10">
    <property type="entry name" value="Leucine-rich Repeat Variant"/>
    <property type="match status" value="1"/>
</dbReference>
<feature type="domain" description="Clathrin/coatomer adaptor adaptin-like N-terminal" evidence="5">
    <location>
        <begin position="26"/>
        <end position="600"/>
    </location>
</feature>
<keyword evidence="4" id="KW-0472">Membrane</keyword>
<evidence type="ECO:0000313" key="6">
    <source>
        <dbReference type="EMBL" id="GJQ08293.1"/>
    </source>
</evidence>
<dbReference type="InterPro" id="IPR016024">
    <property type="entry name" value="ARM-type_fold"/>
</dbReference>
<name>A0A9C7PPM2_9RHOD</name>
<comment type="subcellular location">
    <subcellularLocation>
        <location evidence="1">Endomembrane system</location>
    </subcellularLocation>
</comment>
<dbReference type="OrthoDB" id="413467at2759"/>
<proteinExistence type="predicted"/>
<evidence type="ECO:0000256" key="1">
    <source>
        <dbReference type="ARBA" id="ARBA00004308"/>
    </source>
</evidence>
<evidence type="ECO:0000313" key="7">
    <source>
        <dbReference type="Proteomes" id="UP001061958"/>
    </source>
</evidence>
<evidence type="ECO:0000256" key="3">
    <source>
        <dbReference type="ARBA" id="ARBA00022927"/>
    </source>
</evidence>
<dbReference type="AlphaFoldDB" id="A0A9C7PPM2"/>
<dbReference type="EMBL" id="BQMJ01000001">
    <property type="protein sequence ID" value="GJQ08293.1"/>
    <property type="molecule type" value="Genomic_DNA"/>
</dbReference>
<dbReference type="SUPFAM" id="SSF48371">
    <property type="entry name" value="ARM repeat"/>
    <property type="match status" value="1"/>
</dbReference>
<keyword evidence="7" id="KW-1185">Reference proteome</keyword>
<dbReference type="InterPro" id="IPR050840">
    <property type="entry name" value="Adaptor_Complx_Large_Subunit"/>
</dbReference>
<dbReference type="GO" id="GO:0016192">
    <property type="term" value="P:vesicle-mediated transport"/>
    <property type="evidence" value="ECO:0007669"/>
    <property type="project" value="InterPro"/>
</dbReference>
<evidence type="ECO:0000256" key="4">
    <source>
        <dbReference type="ARBA" id="ARBA00023136"/>
    </source>
</evidence>
<accession>A0A9C7PPM2</accession>
<reference evidence="6" key="2">
    <citation type="submission" date="2022-01" db="EMBL/GenBank/DDBJ databases">
        <authorList>
            <person name="Hirooka S."/>
            <person name="Miyagishima S.Y."/>
        </authorList>
    </citation>
    <scope>NUCLEOTIDE SEQUENCE</scope>
    <source>
        <strain evidence="6">NBRC 102759</strain>
    </source>
</reference>
<sequence length="606" mass="69615">MLQGSYRGLTNFVTEIRDCKTYDLEKERVTKELEKVQSVLSEPKSKAYDRIKSTLKLLYIQTLGYDISSFENHCLFMAKSSNYLEKRAGYLTFPVFLGTETASQDRFIRILQADLVASEDSIKFLALSTLSNLAPTETNSKVIIDSVIPLLSQRSSRELCQRAFCCLSLLCWTETGWKFLTSQDASRLFQQYLAEKDPGLLTSVISLLYKIIVVAKDNGQLRLFTHLLLGLFQILEWLLGSSFDASSYFYYEVPCPFLLSEVWKLIGLFTASAIVEVDRQSKSSISNLFLKCLSYIQSGDHSNRRNASFSISFEALKVVSKLPFSEDLFRHTLTVIMSLISEDVRPTTRYFVLRALKELSFLPETWTSIQRNFSVLLPLSSQSDDIDIKQQASLWFHLTVDLLSEVCNVNNVEQVLDLILRISSMFLLSSLQQRLVVDKCLSLMQRFLQNEEKLLAVVLFLLSACDETEEITSLFLTRLQRSKFLQSESMKELFHRLHSGSLLEPGLLQLVLLVFPTYSYLLISSGACTAVDMVKLLYRQVWYHTKLYNLQNSFLNFLMKWVQYYPEAVSVAVNILKRYAKSQNLEVQNRACEYLRFISHEISSKD</sequence>
<protein>
    <recommendedName>
        <fullName evidence="5">Clathrin/coatomer adaptor adaptin-like N-terminal domain-containing protein</fullName>
    </recommendedName>
</protein>
<evidence type="ECO:0000259" key="5">
    <source>
        <dbReference type="Pfam" id="PF01602"/>
    </source>
</evidence>
<dbReference type="InterPro" id="IPR002553">
    <property type="entry name" value="Clathrin/coatomer_adapt-like_N"/>
</dbReference>
<reference evidence="6" key="1">
    <citation type="journal article" date="2022" name="Proc. Natl. Acad. Sci. U.S.A.">
        <title>Life cycle and functional genomics of the unicellular red alga Galdieria for elucidating algal and plant evolution and industrial use.</title>
        <authorList>
            <person name="Hirooka S."/>
            <person name="Itabashi T."/>
            <person name="Ichinose T.M."/>
            <person name="Onuma R."/>
            <person name="Fujiwara T."/>
            <person name="Yamashita S."/>
            <person name="Jong L.W."/>
            <person name="Tomita R."/>
            <person name="Iwane A.H."/>
            <person name="Miyagishima S.Y."/>
        </authorList>
    </citation>
    <scope>NUCLEOTIDE SEQUENCE</scope>
    <source>
        <strain evidence="6">NBRC 102759</strain>
    </source>
</reference>